<evidence type="ECO:0000256" key="1">
    <source>
        <dbReference type="ARBA" id="ARBA00023125"/>
    </source>
</evidence>
<evidence type="ECO:0000256" key="4">
    <source>
        <dbReference type="SAM" id="Phobius"/>
    </source>
</evidence>
<dbReference type="SUPFAM" id="SSF53041">
    <property type="entry name" value="Resolvase-like"/>
    <property type="match status" value="1"/>
</dbReference>
<evidence type="ECO:0000259" key="6">
    <source>
        <dbReference type="SMART" id="SM00857"/>
    </source>
</evidence>
<dbReference type="GO" id="GO:0000150">
    <property type="term" value="F:DNA strand exchange activity"/>
    <property type="evidence" value="ECO:0007669"/>
    <property type="project" value="InterPro"/>
</dbReference>
<dbReference type="InterPro" id="IPR036162">
    <property type="entry name" value="Resolvase-like_N_sf"/>
</dbReference>
<dbReference type="InterPro" id="IPR002477">
    <property type="entry name" value="Peptidoglycan-bd-like"/>
</dbReference>
<name>A0A9X3MQ36_9ACTN</name>
<dbReference type="Proteomes" id="UP001149140">
    <property type="component" value="Unassembled WGS sequence"/>
</dbReference>
<protein>
    <submittedName>
        <fullName evidence="7">Peptidoglycan-binding protein</fullName>
    </submittedName>
</protein>
<keyword evidence="5" id="KW-0732">Signal</keyword>
<dbReference type="Gene3D" id="1.10.101.10">
    <property type="entry name" value="PGBD-like superfamily/PGBD"/>
    <property type="match status" value="1"/>
</dbReference>
<feature type="compositionally biased region" description="Polar residues" evidence="3">
    <location>
        <begin position="455"/>
        <end position="466"/>
    </location>
</feature>
<dbReference type="Pfam" id="PF01471">
    <property type="entry name" value="PG_binding_1"/>
    <property type="match status" value="1"/>
</dbReference>
<dbReference type="AlphaFoldDB" id="A0A9X3MQ36"/>
<feature type="compositionally biased region" description="Low complexity" evidence="3">
    <location>
        <begin position="135"/>
        <end position="147"/>
    </location>
</feature>
<dbReference type="PANTHER" id="PTHR30461">
    <property type="entry name" value="DNA-INVERTASE FROM LAMBDOID PROPHAGE"/>
    <property type="match status" value="1"/>
</dbReference>
<organism evidence="7 8">
    <name type="scientific">Solirubrobacter ginsenosidimutans</name>
    <dbReference type="NCBI Taxonomy" id="490573"/>
    <lineage>
        <taxon>Bacteria</taxon>
        <taxon>Bacillati</taxon>
        <taxon>Actinomycetota</taxon>
        <taxon>Thermoleophilia</taxon>
        <taxon>Solirubrobacterales</taxon>
        <taxon>Solirubrobacteraceae</taxon>
        <taxon>Solirubrobacter</taxon>
    </lineage>
</organism>
<feature type="chain" id="PRO_5040904498" evidence="5">
    <location>
        <begin position="25"/>
        <end position="466"/>
    </location>
</feature>
<dbReference type="EMBL" id="JAPDOD010000002">
    <property type="protein sequence ID" value="MDA0159170.1"/>
    <property type="molecule type" value="Genomic_DNA"/>
</dbReference>
<keyword evidence="8" id="KW-1185">Reference proteome</keyword>
<dbReference type="InterPro" id="IPR036366">
    <property type="entry name" value="PGBDSf"/>
</dbReference>
<accession>A0A9X3MQ36</accession>
<sequence>MYRRWPLAVLAAALALIAAPPAFGGAGSDPPAAAGWHGREIRDPLPKRVSDAVARFPRGWSAGGVALGSGYASSNGSRRVREVQRRLLRRGYRPGPVDGRFGARTRAAVIWFQTKHGLSRTGRVDARGVATLRQTPAAGRAPATGAAPSPPSAAEEARAFARTSPSAPLERADRTWLVLLAVMLMLGLAAILRWVRAELRARPVRPAHVRDGEPRAQLTAVTPPPAHAPVDVVGYVAVARGKDRDRELDTGAQSVGSWCERRGWQLTRLVHDVEPASGRITDRPGLAYALDQIAAGRVAGLVLAHLGDLTHSATELAQLLQWLNQAEAFVIALDYDLDTSTAAGELAAGALIQIGGWERSRIADRTRPGLTAMQTGGANNHASVRDDPELSGRISAMRAQGMSLQAISDTLNAESVPTLRGGTHWRPSSVQAATGYKRPSAKPAGGLELPPLARTNGNNTQERWDN</sequence>
<dbReference type="SUPFAM" id="SSF47090">
    <property type="entry name" value="PGBD-like"/>
    <property type="match status" value="1"/>
</dbReference>
<keyword evidence="2" id="KW-0233">DNA recombination</keyword>
<comment type="caution">
    <text evidence="7">The sequence shown here is derived from an EMBL/GenBank/DDBJ whole genome shotgun (WGS) entry which is preliminary data.</text>
</comment>
<feature type="region of interest" description="Disordered" evidence="3">
    <location>
        <begin position="418"/>
        <end position="466"/>
    </location>
</feature>
<evidence type="ECO:0000313" key="7">
    <source>
        <dbReference type="EMBL" id="MDA0159170.1"/>
    </source>
</evidence>
<evidence type="ECO:0000256" key="5">
    <source>
        <dbReference type="SAM" id="SignalP"/>
    </source>
</evidence>
<dbReference type="RefSeq" id="WP_270037842.1">
    <property type="nucleotide sequence ID" value="NZ_JAPDOD010000002.1"/>
</dbReference>
<keyword evidence="4" id="KW-0812">Transmembrane</keyword>
<dbReference type="InterPro" id="IPR006119">
    <property type="entry name" value="Resolv_N"/>
</dbReference>
<feature type="domain" description="Resolvase/invertase-type recombinase catalytic" evidence="6">
    <location>
        <begin position="232"/>
        <end position="379"/>
    </location>
</feature>
<evidence type="ECO:0000313" key="8">
    <source>
        <dbReference type="Proteomes" id="UP001149140"/>
    </source>
</evidence>
<dbReference type="GO" id="GO:0003677">
    <property type="term" value="F:DNA binding"/>
    <property type="evidence" value="ECO:0007669"/>
    <property type="project" value="UniProtKB-KW"/>
</dbReference>
<dbReference type="InterPro" id="IPR050639">
    <property type="entry name" value="SSR_resolvase"/>
</dbReference>
<evidence type="ECO:0000256" key="2">
    <source>
        <dbReference type="ARBA" id="ARBA00023172"/>
    </source>
</evidence>
<gene>
    <name evidence="7" type="ORF">OM076_02740</name>
</gene>
<dbReference type="InterPro" id="IPR036365">
    <property type="entry name" value="PGBD-like_sf"/>
</dbReference>
<dbReference type="Gene3D" id="3.40.50.1390">
    <property type="entry name" value="Resolvase, N-terminal catalytic domain"/>
    <property type="match status" value="1"/>
</dbReference>
<dbReference type="Pfam" id="PF00239">
    <property type="entry name" value="Resolvase"/>
    <property type="match status" value="1"/>
</dbReference>
<dbReference type="PANTHER" id="PTHR30461:SF2">
    <property type="entry name" value="SERINE RECOMBINASE PINE-RELATED"/>
    <property type="match status" value="1"/>
</dbReference>
<reference evidence="7" key="1">
    <citation type="submission" date="2022-10" db="EMBL/GenBank/DDBJ databases">
        <title>The WGS of Solirubrobacter ginsenosidimutans DSM 21036.</title>
        <authorList>
            <person name="Jiang Z."/>
        </authorList>
    </citation>
    <scope>NUCLEOTIDE SEQUENCE</scope>
    <source>
        <strain evidence="7">DSM 21036</strain>
    </source>
</reference>
<feature type="signal peptide" evidence="5">
    <location>
        <begin position="1"/>
        <end position="24"/>
    </location>
</feature>
<feature type="transmembrane region" description="Helical" evidence="4">
    <location>
        <begin position="176"/>
        <end position="195"/>
    </location>
</feature>
<feature type="region of interest" description="Disordered" evidence="3">
    <location>
        <begin position="133"/>
        <end position="165"/>
    </location>
</feature>
<proteinExistence type="predicted"/>
<evidence type="ECO:0000256" key="3">
    <source>
        <dbReference type="SAM" id="MobiDB-lite"/>
    </source>
</evidence>
<dbReference type="SMART" id="SM00857">
    <property type="entry name" value="Resolvase"/>
    <property type="match status" value="1"/>
</dbReference>
<keyword evidence="4" id="KW-1133">Transmembrane helix</keyword>
<keyword evidence="4" id="KW-0472">Membrane</keyword>
<keyword evidence="1" id="KW-0238">DNA-binding</keyword>